<dbReference type="FunFam" id="3.40.50.300:FF:000013">
    <property type="entry name" value="PhoH family ATPase"/>
    <property type="match status" value="1"/>
</dbReference>
<dbReference type="InterPro" id="IPR003714">
    <property type="entry name" value="PhoH"/>
</dbReference>
<evidence type="ECO:0000256" key="6">
    <source>
        <dbReference type="ARBA" id="ARBA00039970"/>
    </source>
</evidence>
<organism evidence="9 10">
    <name type="scientific">Candidatus Ordinivivax streblomastigis</name>
    <dbReference type="NCBI Taxonomy" id="2540710"/>
    <lineage>
        <taxon>Bacteria</taxon>
        <taxon>Pseudomonadati</taxon>
        <taxon>Bacteroidota</taxon>
        <taxon>Bacteroidia</taxon>
        <taxon>Bacteroidales</taxon>
        <taxon>Candidatus Ordinivivax</taxon>
    </lineage>
</organism>
<dbReference type="AlphaFoldDB" id="A0A5M8P1M6"/>
<dbReference type="InterPro" id="IPR027417">
    <property type="entry name" value="P-loop_NTPase"/>
</dbReference>
<keyword evidence="7" id="KW-0812">Transmembrane</keyword>
<evidence type="ECO:0000256" key="7">
    <source>
        <dbReference type="SAM" id="Phobius"/>
    </source>
</evidence>
<evidence type="ECO:0000313" key="9">
    <source>
        <dbReference type="EMBL" id="KAA6302304.1"/>
    </source>
</evidence>
<dbReference type="SUPFAM" id="SSF52540">
    <property type="entry name" value="P-loop containing nucleoside triphosphate hydrolases"/>
    <property type="match status" value="1"/>
</dbReference>
<dbReference type="InterPro" id="IPR051451">
    <property type="entry name" value="PhoH2-like"/>
</dbReference>
<evidence type="ECO:0000256" key="3">
    <source>
        <dbReference type="ARBA" id="ARBA00022490"/>
    </source>
</evidence>
<gene>
    <name evidence="9" type="ORF">EZS26_001417</name>
</gene>
<dbReference type="Pfam" id="PF02562">
    <property type="entry name" value="PhoH"/>
    <property type="match status" value="1"/>
</dbReference>
<evidence type="ECO:0000256" key="5">
    <source>
        <dbReference type="ARBA" id="ARBA00022840"/>
    </source>
</evidence>
<reference evidence="9 10" key="1">
    <citation type="submission" date="2019-03" db="EMBL/GenBank/DDBJ databases">
        <title>Single cell metagenomics reveals metabolic interactions within the superorganism composed of flagellate Streblomastix strix and complex community of Bacteroidetes bacteria on its surface.</title>
        <authorList>
            <person name="Treitli S.C."/>
            <person name="Kolisko M."/>
            <person name="Husnik F."/>
            <person name="Keeling P."/>
            <person name="Hampl V."/>
        </authorList>
    </citation>
    <scope>NUCLEOTIDE SEQUENCE [LARGE SCALE GENOMIC DNA]</scope>
    <source>
        <strain evidence="9">St1</strain>
    </source>
</reference>
<dbReference type="EMBL" id="SNRX01000008">
    <property type="protein sequence ID" value="KAA6302304.1"/>
    <property type="molecule type" value="Genomic_DNA"/>
</dbReference>
<protein>
    <recommendedName>
        <fullName evidence="6">PhoH-like protein</fullName>
    </recommendedName>
</protein>
<comment type="similarity">
    <text evidence="2">Belongs to the PhoH family.</text>
</comment>
<comment type="caution">
    <text evidence="9">The sequence shown here is derived from an EMBL/GenBank/DDBJ whole genome shotgun (WGS) entry which is preliminary data.</text>
</comment>
<evidence type="ECO:0000256" key="1">
    <source>
        <dbReference type="ARBA" id="ARBA00004496"/>
    </source>
</evidence>
<keyword evidence="7" id="KW-1133">Transmembrane helix</keyword>
<keyword evidence="7" id="KW-0472">Membrane</keyword>
<sequence length="377" mass="42592">MGLQVLSCSTQAILILFIRAIIKLLIFFEKRIIIIELSRKNFNFAHSFFNSMLERNLILEGADPATFFGINNSNIQFIKSLYPKLRIVARGNVMKVIGDELELAAFEEKIREMEIACQAYNVLTEETIINIIKGQKDATVPAKQDHLIIFGMNGKPIMARSENQQKLVRAFEENDMVFAIGPAGSGKTYTAIALAVRALKNKEVKKIILSRPAVEAGEKLGFLPGDMKEKIDPYLQPLYDALEDMIPLAKLKEYIENKVIQIAPLAFMRGRTLSDAVIILDEAQNTSTQQIKMFLTRLGMNAKMIITGDVTQIDLPPAQQSGLIHAIRLLKNVQGITQIELGKEDIVRHKLVQRIVEEYEKQNEKNEKMKEINEGKH</sequence>
<dbReference type="GO" id="GO:0005829">
    <property type="term" value="C:cytosol"/>
    <property type="evidence" value="ECO:0007669"/>
    <property type="project" value="TreeGrafter"/>
</dbReference>
<evidence type="ECO:0000259" key="8">
    <source>
        <dbReference type="Pfam" id="PF02562"/>
    </source>
</evidence>
<comment type="subcellular location">
    <subcellularLocation>
        <location evidence="1">Cytoplasm</location>
    </subcellularLocation>
</comment>
<dbReference type="PANTHER" id="PTHR30473">
    <property type="entry name" value="PROTEIN PHOH"/>
    <property type="match status" value="1"/>
</dbReference>
<dbReference type="Proteomes" id="UP000324575">
    <property type="component" value="Unassembled WGS sequence"/>
</dbReference>
<accession>A0A5M8P1M6</accession>
<name>A0A5M8P1M6_9BACT</name>
<feature type="domain" description="PhoH-like protein" evidence="8">
    <location>
        <begin position="157"/>
        <end position="360"/>
    </location>
</feature>
<evidence type="ECO:0000256" key="2">
    <source>
        <dbReference type="ARBA" id="ARBA00010393"/>
    </source>
</evidence>
<dbReference type="GO" id="GO:0005524">
    <property type="term" value="F:ATP binding"/>
    <property type="evidence" value="ECO:0007669"/>
    <property type="project" value="UniProtKB-KW"/>
</dbReference>
<keyword evidence="4" id="KW-0547">Nucleotide-binding</keyword>
<evidence type="ECO:0000256" key="4">
    <source>
        <dbReference type="ARBA" id="ARBA00022741"/>
    </source>
</evidence>
<dbReference type="PANTHER" id="PTHR30473:SF1">
    <property type="entry name" value="PHOH-LIKE PROTEIN"/>
    <property type="match status" value="1"/>
</dbReference>
<keyword evidence="3" id="KW-0963">Cytoplasm</keyword>
<evidence type="ECO:0000313" key="10">
    <source>
        <dbReference type="Proteomes" id="UP000324575"/>
    </source>
</evidence>
<dbReference type="Gene3D" id="3.40.50.300">
    <property type="entry name" value="P-loop containing nucleotide triphosphate hydrolases"/>
    <property type="match status" value="1"/>
</dbReference>
<proteinExistence type="inferred from homology"/>
<feature type="transmembrane region" description="Helical" evidence="7">
    <location>
        <begin position="12"/>
        <end position="28"/>
    </location>
</feature>
<keyword evidence="5" id="KW-0067">ATP-binding</keyword>